<dbReference type="Proteomes" id="UP001597549">
    <property type="component" value="Unassembled WGS sequence"/>
</dbReference>
<keyword evidence="1" id="KW-0472">Membrane</keyword>
<accession>A0ABW5Z8L8</accession>
<evidence type="ECO:0000256" key="1">
    <source>
        <dbReference type="SAM" id="Phobius"/>
    </source>
</evidence>
<sequence length="143" mass="15434">MNLHKVTKIAAVIVAILSVVFLGGLMATSNSGDLDNSWLNPLIYLAYVILSACLVVVLLFVLKNLFSNKENLKKSLIMIGAFVGLLIISYILADGTEVRSVTNEIISTESTSKWVGTGIMLTSILSIIAIGSVVWGMFTKIKK</sequence>
<feature type="transmembrane region" description="Helical" evidence="1">
    <location>
        <begin position="43"/>
        <end position="62"/>
    </location>
</feature>
<evidence type="ECO:0000313" key="3">
    <source>
        <dbReference type="Proteomes" id="UP001597549"/>
    </source>
</evidence>
<comment type="caution">
    <text evidence="2">The sequence shown here is derived from an EMBL/GenBank/DDBJ whole genome shotgun (WGS) entry which is preliminary data.</text>
</comment>
<feature type="transmembrane region" description="Helical" evidence="1">
    <location>
        <begin position="74"/>
        <end position="93"/>
    </location>
</feature>
<keyword evidence="3" id="KW-1185">Reference proteome</keyword>
<evidence type="ECO:0000313" key="2">
    <source>
        <dbReference type="EMBL" id="MFD2908816.1"/>
    </source>
</evidence>
<dbReference type="EMBL" id="JBHUOL010000012">
    <property type="protein sequence ID" value="MFD2908816.1"/>
    <property type="molecule type" value="Genomic_DNA"/>
</dbReference>
<proteinExistence type="predicted"/>
<protein>
    <submittedName>
        <fullName evidence="2">Uncharacterized protein</fullName>
    </submittedName>
</protein>
<name>A0ABW5Z8L8_9FLAO</name>
<feature type="transmembrane region" description="Helical" evidence="1">
    <location>
        <begin position="113"/>
        <end position="138"/>
    </location>
</feature>
<organism evidence="2 3">
    <name type="scientific">Flavobacterium ardleyense</name>
    <dbReference type="NCBI Taxonomy" id="2038737"/>
    <lineage>
        <taxon>Bacteria</taxon>
        <taxon>Pseudomonadati</taxon>
        <taxon>Bacteroidota</taxon>
        <taxon>Flavobacteriia</taxon>
        <taxon>Flavobacteriales</taxon>
        <taxon>Flavobacteriaceae</taxon>
        <taxon>Flavobacterium</taxon>
    </lineage>
</organism>
<keyword evidence="1" id="KW-1133">Transmembrane helix</keyword>
<dbReference type="RefSeq" id="WP_379806693.1">
    <property type="nucleotide sequence ID" value="NZ_JBHUOL010000012.1"/>
</dbReference>
<reference evidence="3" key="1">
    <citation type="journal article" date="2019" name="Int. J. Syst. Evol. Microbiol.">
        <title>The Global Catalogue of Microorganisms (GCM) 10K type strain sequencing project: providing services to taxonomists for standard genome sequencing and annotation.</title>
        <authorList>
            <consortium name="The Broad Institute Genomics Platform"/>
            <consortium name="The Broad Institute Genome Sequencing Center for Infectious Disease"/>
            <person name="Wu L."/>
            <person name="Ma J."/>
        </authorList>
    </citation>
    <scope>NUCLEOTIDE SEQUENCE [LARGE SCALE GENOMIC DNA]</scope>
    <source>
        <strain evidence="3">KCTC 52644</strain>
    </source>
</reference>
<keyword evidence="1" id="KW-0812">Transmembrane</keyword>
<gene>
    <name evidence="2" type="ORF">ACFSX9_08710</name>
</gene>